<evidence type="ECO:0000256" key="4">
    <source>
        <dbReference type="ARBA" id="ARBA00023136"/>
    </source>
</evidence>
<evidence type="ECO:0000313" key="8">
    <source>
        <dbReference type="EMBL" id="TJY64618.1"/>
    </source>
</evidence>
<dbReference type="OrthoDB" id="608091at2"/>
<name>A0A4U0GZS5_9SPHI</name>
<evidence type="ECO:0000259" key="7">
    <source>
        <dbReference type="Pfam" id="PF14322"/>
    </source>
</evidence>
<protein>
    <submittedName>
        <fullName evidence="8">RagB/SusD family nutrient uptake outer membrane protein</fullName>
    </submittedName>
</protein>
<dbReference type="Gene3D" id="1.25.40.390">
    <property type="match status" value="1"/>
</dbReference>
<dbReference type="Proteomes" id="UP000309872">
    <property type="component" value="Unassembled WGS sequence"/>
</dbReference>
<keyword evidence="3" id="KW-0732">Signal</keyword>
<proteinExistence type="inferred from homology"/>
<evidence type="ECO:0000256" key="5">
    <source>
        <dbReference type="ARBA" id="ARBA00023237"/>
    </source>
</evidence>
<dbReference type="InterPro" id="IPR033985">
    <property type="entry name" value="SusD-like_N"/>
</dbReference>
<dbReference type="GO" id="GO:0009279">
    <property type="term" value="C:cell outer membrane"/>
    <property type="evidence" value="ECO:0007669"/>
    <property type="project" value="UniProtKB-SubCell"/>
</dbReference>
<evidence type="ECO:0000313" key="9">
    <source>
        <dbReference type="Proteomes" id="UP000309872"/>
    </source>
</evidence>
<dbReference type="AlphaFoldDB" id="A0A4U0GZS5"/>
<comment type="caution">
    <text evidence="8">The sequence shown here is derived from an EMBL/GenBank/DDBJ whole genome shotgun (WGS) entry which is preliminary data.</text>
</comment>
<feature type="domain" description="SusD-like N-terminal" evidence="7">
    <location>
        <begin position="19"/>
        <end position="201"/>
    </location>
</feature>
<evidence type="ECO:0000256" key="1">
    <source>
        <dbReference type="ARBA" id="ARBA00004442"/>
    </source>
</evidence>
<evidence type="ECO:0000256" key="3">
    <source>
        <dbReference type="ARBA" id="ARBA00022729"/>
    </source>
</evidence>
<reference evidence="8 9" key="1">
    <citation type="submission" date="2019-04" db="EMBL/GenBank/DDBJ databases">
        <title>Sphingobacterium olei sp. nov., isolated from oil-contaminated soil.</title>
        <authorList>
            <person name="Liu B."/>
        </authorList>
    </citation>
    <scope>NUCLEOTIDE SEQUENCE [LARGE SCALE GENOMIC DNA]</scope>
    <source>
        <strain evidence="8 9">Y3L14</strain>
    </source>
</reference>
<dbReference type="Pfam" id="PF14322">
    <property type="entry name" value="SusD-like_3"/>
    <property type="match status" value="1"/>
</dbReference>
<dbReference type="SUPFAM" id="SSF48452">
    <property type="entry name" value="TPR-like"/>
    <property type="match status" value="1"/>
</dbReference>
<keyword evidence="9" id="KW-1185">Reference proteome</keyword>
<gene>
    <name evidence="8" type="ORF">FAZ19_14995</name>
</gene>
<evidence type="ECO:0000256" key="2">
    <source>
        <dbReference type="ARBA" id="ARBA00006275"/>
    </source>
</evidence>
<feature type="domain" description="RagB/SusD" evidence="6">
    <location>
        <begin position="309"/>
        <end position="625"/>
    </location>
</feature>
<comment type="subcellular location">
    <subcellularLocation>
        <location evidence="1">Cell outer membrane</location>
    </subcellularLocation>
</comment>
<sequence length="625" mass="72016">MITVSMMTVMLSSQSCDSYLDVVPDNVSTIEHAFKLRNEAEKYLFTLYNYLPRDGSVNNLGMLAGDEIWIPYQTSIYSDAFEIARGNQSVSNTYRSSWGGMYQAIRHCNIFLENVSDLTKVRDITDMERRRWIGEAEFLKAYYHFLLLRMYGPVPLIKTNLDIDATKEEVAVPRNSVDECVDYIVELLDASADKLPLLITDRTLELGRLTRPIAKAIKAKVLVTAASPLYNGNPDYAGYQNKDGKALFNPTFEIAKWERAAVAAKEAILLAEEAGHILFKMPPTSFSLSDTTILQLDLRQAVCERWNSEHIWANPNSTTADLQLQAMPPLHLDHNHNNARKILSPPLKIARQFYTRNGVPINEDKTLSFTDDAQLRRATHQERFYIEEGFETARLHFDREPRFYSSLAFDGSTWYKYDSPSNSDENTFIVRSKRTDYAGSTHAFHFNVTGYFIKKLVDWNQSMSSSGASYRTYPWPQIRLADLYLLYTEAVNEAYGPDHADAFIYIDKVRERAGLKSVEESWTDYSSNPSKFTSKDGLREIIRQERLIELAFEGHRFWDIRRWKKAAEYMNAAITGWNMQGEDAISYYQINTVYQQRFITPRDYFWPLSENAVIQNKNLVQSPGW</sequence>
<dbReference type="EMBL" id="SUKA01000004">
    <property type="protein sequence ID" value="TJY64618.1"/>
    <property type="molecule type" value="Genomic_DNA"/>
</dbReference>
<organism evidence="8 9">
    <name type="scientific">Sphingobacterium alkalisoli</name>
    <dbReference type="NCBI Taxonomy" id="1874115"/>
    <lineage>
        <taxon>Bacteria</taxon>
        <taxon>Pseudomonadati</taxon>
        <taxon>Bacteroidota</taxon>
        <taxon>Sphingobacteriia</taxon>
        <taxon>Sphingobacteriales</taxon>
        <taxon>Sphingobacteriaceae</taxon>
        <taxon>Sphingobacterium</taxon>
    </lineage>
</organism>
<accession>A0A4U0GZS5</accession>
<evidence type="ECO:0000259" key="6">
    <source>
        <dbReference type="Pfam" id="PF07980"/>
    </source>
</evidence>
<dbReference type="InterPro" id="IPR011990">
    <property type="entry name" value="TPR-like_helical_dom_sf"/>
</dbReference>
<keyword evidence="4" id="KW-0472">Membrane</keyword>
<keyword evidence="5" id="KW-0998">Cell outer membrane</keyword>
<comment type="similarity">
    <text evidence="2">Belongs to the SusD family.</text>
</comment>
<dbReference type="Pfam" id="PF07980">
    <property type="entry name" value="SusD_RagB"/>
    <property type="match status" value="1"/>
</dbReference>
<dbReference type="InterPro" id="IPR012944">
    <property type="entry name" value="SusD_RagB_dom"/>
</dbReference>